<evidence type="ECO:0000256" key="6">
    <source>
        <dbReference type="ARBA" id="ARBA00022989"/>
    </source>
</evidence>
<feature type="transmembrane region" description="Helical" evidence="12">
    <location>
        <begin position="86"/>
        <end position="107"/>
    </location>
</feature>
<dbReference type="InterPro" id="IPR037185">
    <property type="entry name" value="EmrE-like"/>
</dbReference>
<gene>
    <name evidence="13" type="ORF">B842_01490</name>
</gene>
<evidence type="ECO:0000256" key="1">
    <source>
        <dbReference type="ARBA" id="ARBA00004651"/>
    </source>
</evidence>
<dbReference type="InterPro" id="IPR000390">
    <property type="entry name" value="Small_drug/metabolite_transptr"/>
</dbReference>
<feature type="transmembrane region" description="Helical" evidence="12">
    <location>
        <begin position="37"/>
        <end position="54"/>
    </location>
</feature>
<evidence type="ECO:0000256" key="9">
    <source>
        <dbReference type="ARBA" id="ARBA00071110"/>
    </source>
</evidence>
<dbReference type="HOGENOM" id="CLU_133067_1_2_11"/>
<dbReference type="Proteomes" id="UP000031524">
    <property type="component" value="Chromosome"/>
</dbReference>
<dbReference type="PANTHER" id="PTHR30561:SF0">
    <property type="entry name" value="GUANIDINIUM EXPORTER"/>
    <property type="match status" value="1"/>
</dbReference>
<evidence type="ECO:0000256" key="7">
    <source>
        <dbReference type="ARBA" id="ARBA00023136"/>
    </source>
</evidence>
<evidence type="ECO:0000256" key="4">
    <source>
        <dbReference type="ARBA" id="ARBA00022475"/>
    </source>
</evidence>
<keyword evidence="8" id="KW-0046">Antibiotic resistance</keyword>
<dbReference type="GO" id="GO:0005886">
    <property type="term" value="C:plasma membrane"/>
    <property type="evidence" value="ECO:0007669"/>
    <property type="project" value="UniProtKB-SubCell"/>
</dbReference>
<organism evidence="13 14">
    <name type="scientific">Corynebacterium humireducens NBRC 106098 = DSM 45392</name>
    <dbReference type="NCBI Taxonomy" id="1223515"/>
    <lineage>
        <taxon>Bacteria</taxon>
        <taxon>Bacillati</taxon>
        <taxon>Actinomycetota</taxon>
        <taxon>Actinomycetes</taxon>
        <taxon>Mycobacteriales</taxon>
        <taxon>Corynebacteriaceae</taxon>
        <taxon>Corynebacterium</taxon>
    </lineage>
</organism>
<evidence type="ECO:0000256" key="10">
    <source>
        <dbReference type="ARBA" id="ARBA00072627"/>
    </source>
</evidence>
<evidence type="ECO:0000313" key="14">
    <source>
        <dbReference type="Proteomes" id="UP000031524"/>
    </source>
</evidence>
<dbReference type="FunFam" id="1.10.3730.20:FF:000001">
    <property type="entry name" value="Quaternary ammonium compound resistance transporter SugE"/>
    <property type="match status" value="1"/>
</dbReference>
<evidence type="ECO:0000256" key="11">
    <source>
        <dbReference type="RuleBase" id="RU003942"/>
    </source>
</evidence>
<evidence type="ECO:0000256" key="12">
    <source>
        <dbReference type="SAM" id="Phobius"/>
    </source>
</evidence>
<sequence length="108" mass="11463">MSVTLSWVILVLSGAFEAVWAVALDRSDGFTRLWPSVVFFAALFVSMGGLAVALKQLPVGTAYAVWVGIGASIAIVWSFATGQEMFSLAKAFFFAMIIGGIIGLKLVN</sequence>
<keyword evidence="14" id="KW-1185">Reference proteome</keyword>
<reference evidence="13 14" key="1">
    <citation type="submission" date="2013-04" db="EMBL/GenBank/DDBJ databases">
        <title>Complete genome sequence of Corynebacterium humireducens DSM 45392(T), isolated from a wastewater-fed microbial fuel cell.</title>
        <authorList>
            <person name="Ruckert C."/>
            <person name="Albersmeier A."/>
            <person name="Kalinowski J."/>
        </authorList>
    </citation>
    <scope>NUCLEOTIDE SEQUENCE [LARGE SCALE GENOMIC DNA]</scope>
    <source>
        <strain evidence="14">MFC-5</strain>
    </source>
</reference>
<keyword evidence="6 12" id="KW-1133">Transmembrane helix</keyword>
<dbReference type="PANTHER" id="PTHR30561">
    <property type="entry name" value="SMR FAMILY PROTON-DEPENDENT DRUG EFFLUX TRANSPORTER SUGE"/>
    <property type="match status" value="1"/>
</dbReference>
<dbReference type="InterPro" id="IPR045324">
    <property type="entry name" value="Small_multidrug_res"/>
</dbReference>
<dbReference type="GO" id="GO:0046677">
    <property type="term" value="P:response to antibiotic"/>
    <property type="evidence" value="ECO:0007669"/>
    <property type="project" value="UniProtKB-KW"/>
</dbReference>
<keyword evidence="5 11" id="KW-0812">Transmembrane</keyword>
<keyword evidence="7 12" id="KW-0472">Membrane</keyword>
<dbReference type="AlphaFoldDB" id="A0A0B5D8Q0"/>
<dbReference type="Gene3D" id="1.10.3730.20">
    <property type="match status" value="1"/>
</dbReference>
<evidence type="ECO:0000256" key="2">
    <source>
        <dbReference type="ARBA" id="ARBA00007822"/>
    </source>
</evidence>
<feature type="transmembrane region" description="Helical" evidence="12">
    <location>
        <begin position="61"/>
        <end position="80"/>
    </location>
</feature>
<protein>
    <recommendedName>
        <fullName evidence="10">Multidrug resistance protein Mmr</fullName>
    </recommendedName>
    <alternativeName>
        <fullName evidence="9">Multidrug resistance protein mmr</fullName>
    </alternativeName>
</protein>
<dbReference type="KEGG" id="chm:B842_01490"/>
<evidence type="ECO:0000256" key="3">
    <source>
        <dbReference type="ARBA" id="ARBA00022448"/>
    </source>
</evidence>
<dbReference type="GO" id="GO:0022857">
    <property type="term" value="F:transmembrane transporter activity"/>
    <property type="evidence" value="ECO:0007669"/>
    <property type="project" value="InterPro"/>
</dbReference>
<accession>A0A0B5D8Q0</accession>
<dbReference type="Pfam" id="PF00893">
    <property type="entry name" value="Multi_Drug_Res"/>
    <property type="match status" value="1"/>
</dbReference>
<comment type="subcellular location">
    <subcellularLocation>
        <location evidence="1 11">Cell membrane</location>
        <topology evidence="1 11">Multi-pass membrane protein</topology>
    </subcellularLocation>
</comment>
<dbReference type="SUPFAM" id="SSF103481">
    <property type="entry name" value="Multidrug resistance efflux transporter EmrE"/>
    <property type="match status" value="1"/>
</dbReference>
<dbReference type="EMBL" id="CP005286">
    <property type="protein sequence ID" value="AJE32154.1"/>
    <property type="molecule type" value="Genomic_DNA"/>
</dbReference>
<keyword evidence="4" id="KW-1003">Cell membrane</keyword>
<evidence type="ECO:0000256" key="5">
    <source>
        <dbReference type="ARBA" id="ARBA00022692"/>
    </source>
</evidence>
<comment type="similarity">
    <text evidence="2">Belongs to the drug/metabolite transporter (DMT) superfamily. Small multidrug resistance (SMR) (TC 2.A.7.1) family. Mmr subfamily.</text>
</comment>
<evidence type="ECO:0000313" key="13">
    <source>
        <dbReference type="EMBL" id="AJE32154.1"/>
    </source>
</evidence>
<name>A0A0B5D8Q0_9CORY</name>
<dbReference type="STRING" id="1223515.B842_01490"/>
<proteinExistence type="inferred from homology"/>
<evidence type="ECO:0000256" key="8">
    <source>
        <dbReference type="ARBA" id="ARBA00023251"/>
    </source>
</evidence>
<keyword evidence="3" id="KW-0813">Transport</keyword>